<dbReference type="AlphaFoldDB" id="A0A4Y2QV09"/>
<dbReference type="EMBL" id="BGPR01140768">
    <property type="protein sequence ID" value="GBN67197.1"/>
    <property type="molecule type" value="Genomic_DNA"/>
</dbReference>
<name>A0A4Y2QV09_ARAVE</name>
<dbReference type="Proteomes" id="UP000499080">
    <property type="component" value="Unassembled WGS sequence"/>
</dbReference>
<evidence type="ECO:0000313" key="1">
    <source>
        <dbReference type="EMBL" id="GBN67197.1"/>
    </source>
</evidence>
<evidence type="ECO:0000313" key="2">
    <source>
        <dbReference type="Proteomes" id="UP000499080"/>
    </source>
</evidence>
<dbReference type="OrthoDB" id="6459972at2759"/>
<keyword evidence="2" id="KW-1185">Reference proteome</keyword>
<proteinExistence type="predicted"/>
<accession>A0A4Y2QV09</accession>
<organism evidence="1 2">
    <name type="scientific">Araneus ventricosus</name>
    <name type="common">Orbweaver spider</name>
    <name type="synonym">Epeira ventricosa</name>
    <dbReference type="NCBI Taxonomy" id="182803"/>
    <lineage>
        <taxon>Eukaryota</taxon>
        <taxon>Metazoa</taxon>
        <taxon>Ecdysozoa</taxon>
        <taxon>Arthropoda</taxon>
        <taxon>Chelicerata</taxon>
        <taxon>Arachnida</taxon>
        <taxon>Araneae</taxon>
        <taxon>Araneomorphae</taxon>
        <taxon>Entelegynae</taxon>
        <taxon>Araneoidea</taxon>
        <taxon>Araneidae</taxon>
        <taxon>Araneus</taxon>
    </lineage>
</organism>
<evidence type="ECO:0008006" key="3">
    <source>
        <dbReference type="Google" id="ProtNLM"/>
    </source>
</evidence>
<sequence>MKRRDCQDMIELLEDELLRIGSCPKSRCLVHQTERQVRSTRSDEDNFKTVSPKKAAQIRKTSESPGIQLNNKYESIVEIDKPETNEKVTPNSIPAINLLMDPNYNLTLQEIARKFPQTVNKLIKGYISITADSEESRNNILKYLKENDKEYILSERQEDRPLKIVIKNLPITQSTDLIKQDLESKTSKSLELVSSRTLKLKPRTQFS</sequence>
<reference evidence="1 2" key="1">
    <citation type="journal article" date="2019" name="Sci. Rep.">
        <title>Orb-weaving spider Araneus ventricosus genome elucidates the spidroin gene catalogue.</title>
        <authorList>
            <person name="Kono N."/>
            <person name="Nakamura H."/>
            <person name="Ohtoshi R."/>
            <person name="Moran D.A.P."/>
            <person name="Shinohara A."/>
            <person name="Yoshida Y."/>
            <person name="Fujiwara M."/>
            <person name="Mori M."/>
            <person name="Tomita M."/>
            <person name="Arakawa K."/>
        </authorList>
    </citation>
    <scope>NUCLEOTIDE SEQUENCE [LARGE SCALE GENOMIC DNA]</scope>
</reference>
<comment type="caution">
    <text evidence="1">The sequence shown here is derived from an EMBL/GenBank/DDBJ whole genome shotgun (WGS) entry which is preliminary data.</text>
</comment>
<gene>
    <name evidence="1" type="ORF">AVEN_227802_1</name>
</gene>
<protein>
    <recommendedName>
        <fullName evidence="3">Pre-C2HC domain-containing protein</fullName>
    </recommendedName>
</protein>